<keyword evidence="3" id="KW-1185">Reference proteome</keyword>
<evidence type="ECO:0000313" key="2">
    <source>
        <dbReference type="EMBL" id="KAK0639087.1"/>
    </source>
</evidence>
<comment type="caution">
    <text evidence="2">The sequence shown here is derived from an EMBL/GenBank/DDBJ whole genome shotgun (WGS) entry which is preliminary data.</text>
</comment>
<feature type="chain" id="PRO_5041223882" description="Ubiquitin 3 binding protein But2 C-terminal domain-containing protein" evidence="1">
    <location>
        <begin position="24"/>
        <end position="205"/>
    </location>
</feature>
<name>A0AA39XTF9_9PEZI</name>
<organism evidence="2 3">
    <name type="scientific">Cercophora newfieldiana</name>
    <dbReference type="NCBI Taxonomy" id="92897"/>
    <lineage>
        <taxon>Eukaryota</taxon>
        <taxon>Fungi</taxon>
        <taxon>Dikarya</taxon>
        <taxon>Ascomycota</taxon>
        <taxon>Pezizomycotina</taxon>
        <taxon>Sordariomycetes</taxon>
        <taxon>Sordariomycetidae</taxon>
        <taxon>Sordariales</taxon>
        <taxon>Lasiosphaeriaceae</taxon>
        <taxon>Cercophora</taxon>
    </lineage>
</organism>
<feature type="signal peptide" evidence="1">
    <location>
        <begin position="1"/>
        <end position="23"/>
    </location>
</feature>
<protein>
    <recommendedName>
        <fullName evidence="4">Ubiquitin 3 binding protein But2 C-terminal domain-containing protein</fullName>
    </recommendedName>
</protein>
<sequence length="205" mass="21901">MRLLSLFPSLAAAAALAPRQAQAPIVRAVSAKFLSGDGCPAGSFAQQTTTSGDTIELMFDSYLVSIPPVSASTARERHCRYEVTFEFPTGCTTGTFGNILRGTAKLPGGYKATFDPQYTAGLGSLSGESAQRGVIVGGGKEDVDVWKDYLGEQNLTVMHRTQLENQRNVTYTAGSRVYITAPDEKGEALLAIDAISISVRNVRRC</sequence>
<proteinExistence type="predicted"/>
<evidence type="ECO:0008006" key="4">
    <source>
        <dbReference type="Google" id="ProtNLM"/>
    </source>
</evidence>
<dbReference type="EMBL" id="JAULSV010000007">
    <property type="protein sequence ID" value="KAK0639087.1"/>
    <property type="molecule type" value="Genomic_DNA"/>
</dbReference>
<dbReference type="Proteomes" id="UP001174936">
    <property type="component" value="Unassembled WGS sequence"/>
</dbReference>
<evidence type="ECO:0000256" key="1">
    <source>
        <dbReference type="SAM" id="SignalP"/>
    </source>
</evidence>
<accession>A0AA39XTF9</accession>
<dbReference type="InterPro" id="IPR025649">
    <property type="entry name" value="DUF4360"/>
</dbReference>
<keyword evidence="1" id="KW-0732">Signal</keyword>
<dbReference type="Pfam" id="PF14273">
    <property type="entry name" value="DUF4360"/>
    <property type="match status" value="1"/>
</dbReference>
<reference evidence="2" key="1">
    <citation type="submission" date="2023-06" db="EMBL/GenBank/DDBJ databases">
        <title>Genome-scale phylogeny and comparative genomics of the fungal order Sordariales.</title>
        <authorList>
            <consortium name="Lawrence Berkeley National Laboratory"/>
            <person name="Hensen N."/>
            <person name="Bonometti L."/>
            <person name="Westerberg I."/>
            <person name="Brannstrom I.O."/>
            <person name="Guillou S."/>
            <person name="Cros-Aarteil S."/>
            <person name="Calhoun S."/>
            <person name="Haridas S."/>
            <person name="Kuo A."/>
            <person name="Mondo S."/>
            <person name="Pangilinan J."/>
            <person name="Riley R."/>
            <person name="Labutti K."/>
            <person name="Andreopoulos B."/>
            <person name="Lipzen A."/>
            <person name="Chen C."/>
            <person name="Yanf M."/>
            <person name="Daum C."/>
            <person name="Ng V."/>
            <person name="Clum A."/>
            <person name="Steindorff A."/>
            <person name="Ohm R."/>
            <person name="Martin F."/>
            <person name="Silar P."/>
            <person name="Natvig D."/>
            <person name="Lalanne C."/>
            <person name="Gautier V."/>
            <person name="Ament-Velasquez S.L."/>
            <person name="Kruys A."/>
            <person name="Hutchinson M.I."/>
            <person name="Powell A.J."/>
            <person name="Barry K."/>
            <person name="Miller A.N."/>
            <person name="Grigoriev I.V."/>
            <person name="Debuchy R."/>
            <person name="Gladieux P."/>
            <person name="Thoren M.H."/>
            <person name="Johannesson H."/>
        </authorList>
    </citation>
    <scope>NUCLEOTIDE SEQUENCE</scope>
    <source>
        <strain evidence="2">SMH2532-1</strain>
    </source>
</reference>
<evidence type="ECO:0000313" key="3">
    <source>
        <dbReference type="Proteomes" id="UP001174936"/>
    </source>
</evidence>
<gene>
    <name evidence="2" type="ORF">B0T16DRAFT_422400</name>
</gene>
<dbReference type="AlphaFoldDB" id="A0AA39XTF9"/>